<keyword evidence="2" id="KW-0963">Cytoplasm</keyword>
<protein>
    <recommendedName>
        <fullName evidence="2">Universal stress protein</fullName>
    </recommendedName>
</protein>
<comment type="subcellular location">
    <subcellularLocation>
        <location evidence="2">Cytoplasm</location>
    </subcellularLocation>
</comment>
<accession>A0A2K8L0S2</accession>
<gene>
    <name evidence="4" type="ORF">Ga0123461_2434</name>
</gene>
<dbReference type="EMBL" id="CP018799">
    <property type="protein sequence ID" value="ATX80833.1"/>
    <property type="molecule type" value="Genomic_DNA"/>
</dbReference>
<evidence type="ECO:0000313" key="5">
    <source>
        <dbReference type="Proteomes" id="UP000231701"/>
    </source>
</evidence>
<dbReference type="PRINTS" id="PR01438">
    <property type="entry name" value="UNVRSLSTRESS"/>
</dbReference>
<sequence length="155" mass="16772">MINNGTIVVPTDFSEQSSEALRRACVLAKQFDAEVHLLHVIDPSLYFETDMVSISPLDEISKAQHEGATKRLVEQAGSVDLPITTHLEDAVSDPARAICDIAERLSADLIVVGRHGRQGVLEHMLLGSTAERVVRHASCSVLVAMPHGLVGDVQE</sequence>
<dbReference type="SUPFAM" id="SSF52402">
    <property type="entry name" value="Adenine nucleotide alpha hydrolases-like"/>
    <property type="match status" value="1"/>
</dbReference>
<organism evidence="4 5">
    <name type="scientific">Mariprofundus aestuarium</name>
    <dbReference type="NCBI Taxonomy" id="1921086"/>
    <lineage>
        <taxon>Bacteria</taxon>
        <taxon>Pseudomonadati</taxon>
        <taxon>Pseudomonadota</taxon>
        <taxon>Candidatius Mariprofundia</taxon>
        <taxon>Mariprofundales</taxon>
        <taxon>Mariprofundaceae</taxon>
        <taxon>Mariprofundus</taxon>
    </lineage>
</organism>
<dbReference type="OrthoDB" id="5295044at2"/>
<dbReference type="RefSeq" id="WP_100278557.1">
    <property type="nucleotide sequence ID" value="NZ_CP018799.1"/>
</dbReference>
<dbReference type="PIRSF" id="PIRSF006276">
    <property type="entry name" value="UspA"/>
    <property type="match status" value="1"/>
</dbReference>
<dbReference type="PANTHER" id="PTHR46268:SF6">
    <property type="entry name" value="UNIVERSAL STRESS PROTEIN UP12"/>
    <property type="match status" value="1"/>
</dbReference>
<comment type="similarity">
    <text evidence="1 2">Belongs to the universal stress protein A family.</text>
</comment>
<evidence type="ECO:0000256" key="1">
    <source>
        <dbReference type="ARBA" id="ARBA00008791"/>
    </source>
</evidence>
<reference evidence="4 5" key="1">
    <citation type="submission" date="2016-12" db="EMBL/GenBank/DDBJ databases">
        <title>Isolation and genomic insights into novel planktonic Zetaproteobacteria from stratified waters of the Chesapeake Bay.</title>
        <authorList>
            <person name="McAllister S.M."/>
            <person name="Kato S."/>
            <person name="Chan C.S."/>
            <person name="Chiu B.K."/>
            <person name="Field E.K."/>
        </authorList>
    </citation>
    <scope>NUCLEOTIDE SEQUENCE [LARGE SCALE GENOMIC DNA]</scope>
    <source>
        <strain evidence="4 5">CP-5</strain>
    </source>
</reference>
<dbReference type="GO" id="GO:0005737">
    <property type="term" value="C:cytoplasm"/>
    <property type="evidence" value="ECO:0007669"/>
    <property type="project" value="UniProtKB-SubCell"/>
</dbReference>
<evidence type="ECO:0000313" key="4">
    <source>
        <dbReference type="EMBL" id="ATX80833.1"/>
    </source>
</evidence>
<dbReference type="KEGG" id="maes:Ga0123461_2434"/>
<dbReference type="Proteomes" id="UP000231701">
    <property type="component" value="Chromosome"/>
</dbReference>
<dbReference type="InterPro" id="IPR014729">
    <property type="entry name" value="Rossmann-like_a/b/a_fold"/>
</dbReference>
<feature type="domain" description="UspA" evidence="3">
    <location>
        <begin position="5"/>
        <end position="143"/>
    </location>
</feature>
<dbReference type="Gene3D" id="3.40.50.620">
    <property type="entry name" value="HUPs"/>
    <property type="match status" value="1"/>
</dbReference>
<dbReference type="AlphaFoldDB" id="A0A2K8L0S2"/>
<dbReference type="CDD" id="cd00293">
    <property type="entry name" value="USP-like"/>
    <property type="match status" value="1"/>
</dbReference>
<name>A0A2K8L0S2_MARES</name>
<keyword evidence="5" id="KW-1185">Reference proteome</keyword>
<dbReference type="InterPro" id="IPR006016">
    <property type="entry name" value="UspA"/>
</dbReference>
<dbReference type="PANTHER" id="PTHR46268">
    <property type="entry name" value="STRESS RESPONSE PROTEIN NHAX"/>
    <property type="match status" value="1"/>
</dbReference>
<dbReference type="InterPro" id="IPR006015">
    <property type="entry name" value="Universal_stress_UspA"/>
</dbReference>
<dbReference type="Pfam" id="PF00582">
    <property type="entry name" value="Usp"/>
    <property type="match status" value="1"/>
</dbReference>
<proteinExistence type="inferred from homology"/>
<evidence type="ECO:0000259" key="3">
    <source>
        <dbReference type="Pfam" id="PF00582"/>
    </source>
</evidence>
<evidence type="ECO:0000256" key="2">
    <source>
        <dbReference type="PIRNR" id="PIRNR006276"/>
    </source>
</evidence>